<dbReference type="AlphaFoldDB" id="E0I6F8"/>
<evidence type="ECO:0000256" key="1">
    <source>
        <dbReference type="SAM" id="MobiDB-lite"/>
    </source>
</evidence>
<name>E0I6F8_9BACL</name>
<dbReference type="Gene3D" id="1.20.1260.10">
    <property type="match status" value="1"/>
</dbReference>
<protein>
    <submittedName>
        <fullName evidence="2">Coat F domain protein</fullName>
    </submittedName>
</protein>
<dbReference type="OrthoDB" id="2382401at2"/>
<proteinExistence type="predicted"/>
<dbReference type="InterPro" id="IPR012851">
    <property type="entry name" value="Spore_coat_CotF-like"/>
</dbReference>
<accession>E0I6F8</accession>
<dbReference type="RefSeq" id="WP_006037245.1">
    <property type="nucleotide sequence ID" value="NZ_AEDD01000003.1"/>
</dbReference>
<keyword evidence="3" id="KW-1185">Reference proteome</keyword>
<dbReference type="STRING" id="717606.PaecuDRAFT_1230"/>
<gene>
    <name evidence="2" type="ORF">PaecuDRAFT_1230</name>
</gene>
<feature type="region of interest" description="Disordered" evidence="1">
    <location>
        <begin position="107"/>
        <end position="140"/>
    </location>
</feature>
<feature type="compositionally biased region" description="Polar residues" evidence="1">
    <location>
        <begin position="124"/>
        <end position="140"/>
    </location>
</feature>
<dbReference type="Proteomes" id="UP000005387">
    <property type="component" value="Unassembled WGS sequence"/>
</dbReference>
<organism evidence="2 3">
    <name type="scientific">Paenibacillus curdlanolyticus YK9</name>
    <dbReference type="NCBI Taxonomy" id="717606"/>
    <lineage>
        <taxon>Bacteria</taxon>
        <taxon>Bacillati</taxon>
        <taxon>Bacillota</taxon>
        <taxon>Bacilli</taxon>
        <taxon>Bacillales</taxon>
        <taxon>Paenibacillaceae</taxon>
        <taxon>Paenibacillus</taxon>
    </lineage>
</organism>
<evidence type="ECO:0000313" key="3">
    <source>
        <dbReference type="Proteomes" id="UP000005387"/>
    </source>
</evidence>
<dbReference type="EMBL" id="AEDD01000003">
    <property type="protein sequence ID" value="EFM11624.1"/>
    <property type="molecule type" value="Genomic_DNA"/>
</dbReference>
<evidence type="ECO:0000313" key="2">
    <source>
        <dbReference type="EMBL" id="EFM11624.1"/>
    </source>
</evidence>
<dbReference type="eggNOG" id="COG5577">
    <property type="taxonomic scope" value="Bacteria"/>
</dbReference>
<dbReference type="Pfam" id="PF07875">
    <property type="entry name" value="Coat_F"/>
    <property type="match status" value="1"/>
</dbReference>
<dbReference type="InterPro" id="IPR012347">
    <property type="entry name" value="Ferritin-like"/>
</dbReference>
<reference evidence="2 3" key="1">
    <citation type="submission" date="2010-07" db="EMBL/GenBank/DDBJ databases">
        <title>The draft genome of Paenibacillus curdlanolyticus YK9.</title>
        <authorList>
            <consortium name="US DOE Joint Genome Institute (JGI-PGF)"/>
            <person name="Lucas S."/>
            <person name="Copeland A."/>
            <person name="Lapidus A."/>
            <person name="Cheng J.-F."/>
            <person name="Bruce D."/>
            <person name="Goodwin L."/>
            <person name="Pitluck S."/>
            <person name="Land M.L."/>
            <person name="Hauser L."/>
            <person name="Chang Y.-J."/>
            <person name="Jeffries C."/>
            <person name="Anderson I.J."/>
            <person name="Johnson E."/>
            <person name="Loganathan U."/>
            <person name="Mulhopadhyay B."/>
            <person name="Kyrpides N."/>
            <person name="Woyke T.J."/>
        </authorList>
    </citation>
    <scope>NUCLEOTIDE SEQUENCE [LARGE SCALE GENOMIC DNA]</scope>
    <source>
        <strain evidence="2 3">YK9</strain>
    </source>
</reference>
<sequence>MNQHQSILPDEDLASVVLSDLKRVVREYATAATESTCPEVRKLFTSLLNSTLQLQGQLFTVMQQNQMYNTSSPALRQEIDKQGKQYDQTLQKTNQFVQQRLSIPQQQPVYYTGQPPAGQLGQVPFQQQPVPNHHSPVQYS</sequence>